<evidence type="ECO:0000313" key="3">
    <source>
        <dbReference type="EMBL" id="TGG93451.1"/>
    </source>
</evidence>
<gene>
    <name evidence="3" type="primary">pspA</name>
    <name evidence="3" type="ORF">E4656_10410</name>
</gene>
<organism evidence="3 4">
    <name type="scientific">Natronospirillum operosum</name>
    <dbReference type="NCBI Taxonomy" id="2759953"/>
    <lineage>
        <taxon>Bacteria</taxon>
        <taxon>Pseudomonadati</taxon>
        <taxon>Pseudomonadota</taxon>
        <taxon>Gammaproteobacteria</taxon>
        <taxon>Oceanospirillales</taxon>
        <taxon>Natronospirillaceae</taxon>
        <taxon>Natronospirillum</taxon>
    </lineage>
</organism>
<name>A0A4Z0WET6_9GAMM</name>
<dbReference type="InterPro" id="IPR007157">
    <property type="entry name" value="PspA_VIPP1"/>
</dbReference>
<dbReference type="GO" id="GO:0005829">
    <property type="term" value="C:cytosol"/>
    <property type="evidence" value="ECO:0007669"/>
    <property type="project" value="TreeGrafter"/>
</dbReference>
<dbReference type="NCBIfam" id="TIGR02977">
    <property type="entry name" value="phageshock_pspA"/>
    <property type="match status" value="1"/>
</dbReference>
<dbReference type="RefSeq" id="WP_135483160.1">
    <property type="nucleotide sequence ID" value="NZ_SRMF01000003.1"/>
</dbReference>
<dbReference type="EMBL" id="SRMF01000003">
    <property type="protein sequence ID" value="TGG93451.1"/>
    <property type="molecule type" value="Genomic_DNA"/>
</dbReference>
<dbReference type="PANTHER" id="PTHR31088:SF6">
    <property type="entry name" value="PHAGE SHOCK PROTEIN A"/>
    <property type="match status" value="1"/>
</dbReference>
<evidence type="ECO:0000256" key="1">
    <source>
        <dbReference type="ARBA" id="ARBA00043985"/>
    </source>
</evidence>
<protein>
    <submittedName>
        <fullName evidence="3">Phage shock protein PspA</fullName>
    </submittedName>
</protein>
<sequence length="227" mass="26232">MGIFSRLSDIINSNLNALLDRAEDPQKMIRLIIQEMEETLVEVRSSSARVIADKKEAQRRLSRLQDEAGEWEKKARLALEKGREDLARAALAEKQSVSEEQALVEKEFTALDEHMEQLSSEISQLQQKLNDAKAKQKTLVMRQQTVSTRMKTRRQLQKDSLQDAFEKFEHYERRMDNMEGELESMDLGRDDRQKLASEIDSLAQDEGINAELDRLRADLQRDGKAEQ</sequence>
<feature type="coiled-coil region" evidence="2">
    <location>
        <begin position="108"/>
        <end position="181"/>
    </location>
</feature>
<dbReference type="Pfam" id="PF04012">
    <property type="entry name" value="PspA_IM30"/>
    <property type="match status" value="1"/>
</dbReference>
<comment type="similarity">
    <text evidence="1">Belongs to the PspA/Vipp/IM30 family.</text>
</comment>
<reference evidence="3 4" key="1">
    <citation type="submission" date="2019-04" db="EMBL/GenBank/DDBJ databases">
        <title>Natronospirillum operosus gen. nov., sp. nov., a haloalkaliphilic satellite isolated from decaying biomass of laboratory culture of cyanobacterium Geitlerinema sp. and proposal of Natronospirillaceae fam. nov. and Saccharospirillaceae fam. nov.</title>
        <authorList>
            <person name="Kevbrin V."/>
            <person name="Boltyanskaya Y."/>
            <person name="Koziaeva V."/>
            <person name="Grouzdev D.S."/>
            <person name="Park M."/>
            <person name="Cho J."/>
        </authorList>
    </citation>
    <scope>NUCLEOTIDE SEQUENCE [LARGE SCALE GENOMIC DNA]</scope>
    <source>
        <strain evidence="3 4">G-116</strain>
    </source>
</reference>
<keyword evidence="2" id="KW-0175">Coiled coil</keyword>
<dbReference type="Proteomes" id="UP000297475">
    <property type="component" value="Unassembled WGS sequence"/>
</dbReference>
<accession>A0A4Z0WET6</accession>
<keyword evidence="4" id="KW-1185">Reference proteome</keyword>
<dbReference type="InterPro" id="IPR014319">
    <property type="entry name" value="Phageshock_PspA"/>
</dbReference>
<feature type="coiled-coil region" evidence="2">
    <location>
        <begin position="47"/>
        <end position="81"/>
    </location>
</feature>
<dbReference type="OrthoDB" id="9779630at2"/>
<dbReference type="GO" id="GO:0009271">
    <property type="term" value="P:phage shock"/>
    <property type="evidence" value="ECO:0007669"/>
    <property type="project" value="TreeGrafter"/>
</dbReference>
<evidence type="ECO:0000256" key="2">
    <source>
        <dbReference type="SAM" id="Coils"/>
    </source>
</evidence>
<dbReference type="AlphaFoldDB" id="A0A4Z0WET6"/>
<proteinExistence type="inferred from homology"/>
<evidence type="ECO:0000313" key="4">
    <source>
        <dbReference type="Proteomes" id="UP000297475"/>
    </source>
</evidence>
<dbReference type="PANTHER" id="PTHR31088">
    <property type="entry name" value="MEMBRANE-ASSOCIATED PROTEIN VIPP1, CHLOROPLASTIC"/>
    <property type="match status" value="1"/>
</dbReference>
<comment type="caution">
    <text evidence="3">The sequence shown here is derived from an EMBL/GenBank/DDBJ whole genome shotgun (WGS) entry which is preliminary data.</text>
</comment>